<evidence type="ECO:0000313" key="6">
    <source>
        <dbReference type="Proteomes" id="UP000677054"/>
    </source>
</evidence>
<keyword evidence="6" id="KW-1185">Reference proteome</keyword>
<protein>
    <recommendedName>
        <fullName evidence="4">Kringle domain-containing protein</fullName>
    </recommendedName>
</protein>
<proteinExistence type="predicted"/>
<name>A0A7R9FSL4_9CRUS</name>
<evidence type="ECO:0000256" key="1">
    <source>
        <dbReference type="ARBA" id="ARBA00022572"/>
    </source>
</evidence>
<keyword evidence="2 3" id="KW-1015">Disulfide bond</keyword>
<dbReference type="InterPro" id="IPR013806">
    <property type="entry name" value="Kringle-like"/>
</dbReference>
<sequence>MQNPFILSWSHSFMKSLFHEVTHSGSHSFIHPSAEPLECKITQEGSEYAGSVDEAADGEKCEPWLAMTPDRNSALQYLLMFPDVELDSRHNYCRNPDKTYDGPWCKTKQRKISLCKIPFCSEENMKSASEEKSANGNLECRQSETGTEYVGTMKKTKTGKNCLRWDSQPYGKLDLTYEGHFLRNDPSTEQNFCRNPTSKERPWCFVDDAATKWEFCDIPLCPNHP</sequence>
<dbReference type="EMBL" id="LR904725">
    <property type="protein sequence ID" value="CAD7253048.1"/>
    <property type="molecule type" value="Genomic_DNA"/>
</dbReference>
<feature type="domain" description="Kringle" evidence="4">
    <location>
        <begin position="44"/>
        <end position="120"/>
    </location>
</feature>
<keyword evidence="1 3" id="KW-0420">Kringle</keyword>
<dbReference type="SMART" id="SM00130">
    <property type="entry name" value="KR"/>
    <property type="match status" value="2"/>
</dbReference>
<dbReference type="EMBL" id="CAJPEV010005208">
    <property type="protein sequence ID" value="CAG0902886.1"/>
    <property type="molecule type" value="Genomic_DNA"/>
</dbReference>
<dbReference type="PRINTS" id="PR00018">
    <property type="entry name" value="KRINGLE"/>
</dbReference>
<dbReference type="PROSITE" id="PS00021">
    <property type="entry name" value="KRINGLE_1"/>
    <property type="match status" value="2"/>
</dbReference>
<dbReference type="InterPro" id="IPR018056">
    <property type="entry name" value="Kringle_CS"/>
</dbReference>
<dbReference type="OrthoDB" id="2431000at2759"/>
<accession>A0A7R9FSL4</accession>
<evidence type="ECO:0000256" key="3">
    <source>
        <dbReference type="PROSITE-ProRule" id="PRU00121"/>
    </source>
</evidence>
<organism evidence="5">
    <name type="scientific">Darwinula stevensoni</name>
    <dbReference type="NCBI Taxonomy" id="69355"/>
    <lineage>
        <taxon>Eukaryota</taxon>
        <taxon>Metazoa</taxon>
        <taxon>Ecdysozoa</taxon>
        <taxon>Arthropoda</taxon>
        <taxon>Crustacea</taxon>
        <taxon>Oligostraca</taxon>
        <taxon>Ostracoda</taxon>
        <taxon>Podocopa</taxon>
        <taxon>Podocopida</taxon>
        <taxon>Darwinulocopina</taxon>
        <taxon>Darwinuloidea</taxon>
        <taxon>Darwinulidae</taxon>
        <taxon>Darwinula</taxon>
    </lineage>
</organism>
<feature type="domain" description="Kringle" evidence="4">
    <location>
        <begin position="146"/>
        <end position="221"/>
    </location>
</feature>
<dbReference type="AlphaFoldDB" id="A0A7R9FSL4"/>
<dbReference type="InterPro" id="IPR038178">
    <property type="entry name" value="Kringle_sf"/>
</dbReference>
<dbReference type="Proteomes" id="UP000677054">
    <property type="component" value="Unassembled WGS sequence"/>
</dbReference>
<feature type="disulfide bond" evidence="3">
    <location>
        <begin position="193"/>
        <end position="216"/>
    </location>
</feature>
<evidence type="ECO:0000259" key="4">
    <source>
        <dbReference type="PROSITE" id="PS50070"/>
    </source>
</evidence>
<dbReference type="Pfam" id="PF00051">
    <property type="entry name" value="Kringle"/>
    <property type="match status" value="2"/>
</dbReference>
<dbReference type="InterPro" id="IPR050759">
    <property type="entry name" value="Serine_protease_kringle"/>
</dbReference>
<comment type="caution">
    <text evidence="3">Lacks conserved residue(s) required for the propagation of feature annotation.</text>
</comment>
<dbReference type="PANTHER" id="PTHR24261">
    <property type="entry name" value="PLASMINOGEN-RELATED"/>
    <property type="match status" value="1"/>
</dbReference>
<reference evidence="5" key="1">
    <citation type="submission" date="2020-11" db="EMBL/GenBank/DDBJ databases">
        <authorList>
            <person name="Tran Van P."/>
        </authorList>
    </citation>
    <scope>NUCLEOTIDE SEQUENCE</scope>
</reference>
<evidence type="ECO:0000313" key="5">
    <source>
        <dbReference type="EMBL" id="CAD7253048.1"/>
    </source>
</evidence>
<gene>
    <name evidence="5" type="ORF">DSTB1V02_LOCUS12799</name>
</gene>
<dbReference type="CDD" id="cd00108">
    <property type="entry name" value="KR"/>
    <property type="match status" value="1"/>
</dbReference>
<evidence type="ECO:0000256" key="2">
    <source>
        <dbReference type="ARBA" id="ARBA00023157"/>
    </source>
</evidence>
<dbReference type="InterPro" id="IPR000001">
    <property type="entry name" value="Kringle"/>
</dbReference>
<dbReference type="PANTHER" id="PTHR24261:SF7">
    <property type="entry name" value="KRINGLE DOMAIN-CONTAINING PROTEIN"/>
    <property type="match status" value="1"/>
</dbReference>
<dbReference type="Gene3D" id="2.40.20.10">
    <property type="entry name" value="Plasminogen Kringle 4"/>
    <property type="match status" value="2"/>
</dbReference>
<dbReference type="SUPFAM" id="SSF57440">
    <property type="entry name" value="Kringle-like"/>
    <property type="match status" value="2"/>
</dbReference>
<dbReference type="PROSITE" id="PS50070">
    <property type="entry name" value="KRINGLE_2"/>
    <property type="match status" value="2"/>
</dbReference>